<dbReference type="InterPro" id="IPR036514">
    <property type="entry name" value="SGNH_hydro_sf"/>
</dbReference>
<feature type="domain" description="SGNH hydrolase-type esterase" evidence="1">
    <location>
        <begin position="71"/>
        <end position="229"/>
    </location>
</feature>
<dbReference type="RefSeq" id="WP_204823294.1">
    <property type="nucleotide sequence ID" value="NZ_JBHUGF010000010.1"/>
</dbReference>
<evidence type="ECO:0000313" key="2">
    <source>
        <dbReference type="EMBL" id="MFD1989530.1"/>
    </source>
</evidence>
<dbReference type="Gene3D" id="3.40.50.1110">
    <property type="entry name" value="SGNH hydrolase"/>
    <property type="match status" value="1"/>
</dbReference>
<proteinExistence type="predicted"/>
<dbReference type="CDD" id="cd01841">
    <property type="entry name" value="NnaC_like"/>
    <property type="match status" value="1"/>
</dbReference>
<dbReference type="InterPro" id="IPR013830">
    <property type="entry name" value="SGNH_hydro"/>
</dbReference>
<dbReference type="Pfam" id="PF13472">
    <property type="entry name" value="Lipase_GDSL_2"/>
    <property type="match status" value="1"/>
</dbReference>
<comment type="caution">
    <text evidence="2">The sequence shown here is derived from an EMBL/GenBank/DDBJ whole genome shotgun (WGS) entry which is preliminary data.</text>
</comment>
<organism evidence="2 3">
    <name type="scientific">Paenibacillus nicotianae</name>
    <dbReference type="NCBI Taxonomy" id="1526551"/>
    <lineage>
        <taxon>Bacteria</taxon>
        <taxon>Bacillati</taxon>
        <taxon>Bacillota</taxon>
        <taxon>Bacilli</taxon>
        <taxon>Bacillales</taxon>
        <taxon>Paenibacillaceae</taxon>
        <taxon>Paenibacillus</taxon>
    </lineage>
</organism>
<keyword evidence="2" id="KW-0378">Hydrolase</keyword>
<dbReference type="Proteomes" id="UP001597403">
    <property type="component" value="Unassembled WGS sequence"/>
</dbReference>
<dbReference type="GO" id="GO:0016787">
    <property type="term" value="F:hydrolase activity"/>
    <property type="evidence" value="ECO:0007669"/>
    <property type="project" value="UniProtKB-KW"/>
</dbReference>
<dbReference type="SUPFAM" id="SSF52266">
    <property type="entry name" value="SGNH hydrolase"/>
    <property type="match status" value="1"/>
</dbReference>
<reference evidence="3" key="1">
    <citation type="journal article" date="2019" name="Int. J. Syst. Evol. Microbiol.">
        <title>The Global Catalogue of Microorganisms (GCM) 10K type strain sequencing project: providing services to taxonomists for standard genome sequencing and annotation.</title>
        <authorList>
            <consortium name="The Broad Institute Genomics Platform"/>
            <consortium name="The Broad Institute Genome Sequencing Center for Infectious Disease"/>
            <person name="Wu L."/>
            <person name="Ma J."/>
        </authorList>
    </citation>
    <scope>NUCLEOTIDE SEQUENCE [LARGE SCALE GENOMIC DNA]</scope>
    <source>
        <strain evidence="3">CGMCC 1.15067</strain>
    </source>
</reference>
<accession>A0ABW4UTM5</accession>
<name>A0ABW4UTM5_9BACL</name>
<dbReference type="PANTHER" id="PTHR30383:SF5">
    <property type="entry name" value="SGNH HYDROLASE-TYPE ESTERASE DOMAIN-CONTAINING PROTEIN"/>
    <property type="match status" value="1"/>
</dbReference>
<dbReference type="EMBL" id="JBHUGF010000010">
    <property type="protein sequence ID" value="MFD1989530.1"/>
    <property type="molecule type" value="Genomic_DNA"/>
</dbReference>
<evidence type="ECO:0000259" key="1">
    <source>
        <dbReference type="Pfam" id="PF13472"/>
    </source>
</evidence>
<dbReference type="PANTHER" id="PTHR30383">
    <property type="entry name" value="THIOESTERASE 1/PROTEASE 1/LYSOPHOSPHOLIPASE L1"/>
    <property type="match status" value="1"/>
</dbReference>
<keyword evidence="3" id="KW-1185">Reference proteome</keyword>
<dbReference type="InterPro" id="IPR051532">
    <property type="entry name" value="Ester_Hydrolysis_Enzymes"/>
</dbReference>
<sequence>MNPEQMKKLMQDEDVQAVIQTMMMNNFSEQKKSTHQKYKQLNQFITKEQILFVGSSLMEWFPSNEMQLNLNLQKIIYNRGIAGSTTADLLEVIEDCIFALAPSKIFINIGSNDIGSIGPNGYQKEVLLTNYNTIMDQIKERLPQCEVYVMAYYPVNGEADFGLDPSMKAEMFATRTRSNIEEANTAIEELASQHHFHFINVNAGLADEHGNLKEEFSTDGIHMWPNAYAVILENLKPYLS</sequence>
<gene>
    <name evidence="2" type="ORF">ACFSGI_06155</name>
</gene>
<protein>
    <submittedName>
        <fullName evidence="2">SGNH/GDSL hydrolase family protein</fullName>
    </submittedName>
</protein>
<evidence type="ECO:0000313" key="3">
    <source>
        <dbReference type="Proteomes" id="UP001597403"/>
    </source>
</evidence>